<reference evidence="2" key="1">
    <citation type="submission" date="2021-01" db="EMBL/GenBank/DDBJ databases">
        <authorList>
            <person name="Kaushik A."/>
        </authorList>
    </citation>
    <scope>NUCLEOTIDE SEQUENCE</scope>
    <source>
        <strain evidence="2">AG3-T5</strain>
    </source>
</reference>
<dbReference type="AlphaFoldDB" id="A0A8H2X8X5"/>
<evidence type="ECO:0000313" key="3">
    <source>
        <dbReference type="Proteomes" id="UP000663841"/>
    </source>
</evidence>
<gene>
    <name evidence="2" type="ORF">RDB_LOCUS42660</name>
</gene>
<dbReference type="EMBL" id="CAJMWW010000074">
    <property type="protein sequence ID" value="CAE6420637.1"/>
    <property type="molecule type" value="Genomic_DNA"/>
</dbReference>
<organism evidence="2 3">
    <name type="scientific">Rhizoctonia solani</name>
    <dbReference type="NCBI Taxonomy" id="456999"/>
    <lineage>
        <taxon>Eukaryota</taxon>
        <taxon>Fungi</taxon>
        <taxon>Dikarya</taxon>
        <taxon>Basidiomycota</taxon>
        <taxon>Agaricomycotina</taxon>
        <taxon>Agaricomycetes</taxon>
        <taxon>Cantharellales</taxon>
        <taxon>Ceratobasidiaceae</taxon>
        <taxon>Rhizoctonia</taxon>
    </lineage>
</organism>
<name>A0A8H2X8X5_9AGAM</name>
<proteinExistence type="predicted"/>
<feature type="domain" description="Aminoglycoside phosphotransferase" evidence="1">
    <location>
        <begin position="24"/>
        <end position="270"/>
    </location>
</feature>
<comment type="caution">
    <text evidence="2">The sequence shown here is derived from an EMBL/GenBank/DDBJ whole genome shotgun (WGS) entry which is preliminary data.</text>
</comment>
<dbReference type="Gene3D" id="3.90.1200.10">
    <property type="match status" value="1"/>
</dbReference>
<dbReference type="Proteomes" id="UP000663841">
    <property type="component" value="Unassembled WGS sequence"/>
</dbReference>
<evidence type="ECO:0000259" key="1">
    <source>
        <dbReference type="Pfam" id="PF01636"/>
    </source>
</evidence>
<dbReference type="InterPro" id="IPR011009">
    <property type="entry name" value="Kinase-like_dom_sf"/>
</dbReference>
<protein>
    <recommendedName>
        <fullName evidence="1">Aminoglycoside phosphotransferase domain-containing protein</fullName>
    </recommendedName>
</protein>
<dbReference type="InterPro" id="IPR002575">
    <property type="entry name" value="Aminoglycoside_PTrfase"/>
</dbReference>
<dbReference type="Pfam" id="PF01636">
    <property type="entry name" value="APH"/>
    <property type="match status" value="1"/>
</dbReference>
<sequence>MNDLTTPQGVLAYLLNTSFAATNVQRIVGGYSSFTYRITLSHPLEDGCTTLVLKHYEGYVAAAPAFKLDPTRSEFEYNALVALWDAGLVNGDSVVQVPRPIYYDRETHSIFLADLGSDIVNLNDMFDDRLQGGVYSGPDLAENRNFASTIGSALGDFLGRLHRWSSFPEHREPFLHPHRQEGLFRIFCDLAARSATKFGIKEEWLANMLAEELHKSSTEDQVLAMGDFSLNNILVHRVLDHKNLRIYVIDWELCRPACPESDLGELIGTWLSFAHYRCVGKDFPFLPSFHDAYRKHHAVDRTRMTLQAGLYTMGLGTTAPWVRGGGDEIHKQITMLGYGLMKLAQGGDDCVTNTESPLKFLFN</sequence>
<dbReference type="SUPFAM" id="SSF56112">
    <property type="entry name" value="Protein kinase-like (PK-like)"/>
    <property type="match status" value="1"/>
</dbReference>
<dbReference type="Gene3D" id="3.30.200.20">
    <property type="entry name" value="Phosphorylase Kinase, domain 1"/>
    <property type="match status" value="1"/>
</dbReference>
<evidence type="ECO:0000313" key="2">
    <source>
        <dbReference type="EMBL" id="CAE6420637.1"/>
    </source>
</evidence>
<accession>A0A8H2X8X5</accession>